<protein>
    <submittedName>
        <fullName evidence="2">Uncharacterized protein</fullName>
    </submittedName>
</protein>
<sequence length="103" mass="11869">MAPAIYRPQKTGWHGRERLFVTLSLLRCHSIELHFLFHLSRLNSFTHCSFSLYVQENHFLLASRPAHNTTRSPLDIDPKPAVPVRTPSHLSPSQDLPPLPKYM</sequence>
<proteinExistence type="predicted"/>
<feature type="region of interest" description="Disordered" evidence="1">
    <location>
        <begin position="70"/>
        <end position="103"/>
    </location>
</feature>
<evidence type="ECO:0000256" key="1">
    <source>
        <dbReference type="SAM" id="MobiDB-lite"/>
    </source>
</evidence>
<reference evidence="2" key="1">
    <citation type="submission" date="2019-03" db="EMBL/GenBank/DDBJ databases">
        <authorList>
            <person name="Mank J."/>
            <person name="Almeida P."/>
        </authorList>
    </citation>
    <scope>NUCLEOTIDE SEQUENCE</scope>
    <source>
        <strain evidence="2">78183</strain>
    </source>
</reference>
<dbReference type="AlphaFoldDB" id="A0A6N2K4R2"/>
<organism evidence="2">
    <name type="scientific">Salix viminalis</name>
    <name type="common">Common osier</name>
    <name type="synonym">Basket willow</name>
    <dbReference type="NCBI Taxonomy" id="40686"/>
    <lineage>
        <taxon>Eukaryota</taxon>
        <taxon>Viridiplantae</taxon>
        <taxon>Streptophyta</taxon>
        <taxon>Embryophyta</taxon>
        <taxon>Tracheophyta</taxon>
        <taxon>Spermatophyta</taxon>
        <taxon>Magnoliopsida</taxon>
        <taxon>eudicotyledons</taxon>
        <taxon>Gunneridae</taxon>
        <taxon>Pentapetalae</taxon>
        <taxon>rosids</taxon>
        <taxon>fabids</taxon>
        <taxon>Malpighiales</taxon>
        <taxon>Salicaceae</taxon>
        <taxon>Saliceae</taxon>
        <taxon>Salix</taxon>
    </lineage>
</organism>
<dbReference type="EMBL" id="CAADRP010000047">
    <property type="protein sequence ID" value="VFU22180.1"/>
    <property type="molecule type" value="Genomic_DNA"/>
</dbReference>
<accession>A0A6N2K4R2</accession>
<gene>
    <name evidence="2" type="ORF">SVIM_LOCUS21360</name>
</gene>
<evidence type="ECO:0000313" key="2">
    <source>
        <dbReference type="EMBL" id="VFU22180.1"/>
    </source>
</evidence>
<name>A0A6N2K4R2_SALVM</name>